<feature type="domain" description="Multidrug resistance protein MdtA-like alpha-helical hairpin" evidence="3">
    <location>
        <begin position="108"/>
        <end position="177"/>
    </location>
</feature>
<evidence type="ECO:0000259" key="3">
    <source>
        <dbReference type="Pfam" id="PF25876"/>
    </source>
</evidence>
<feature type="coiled-coil region" evidence="2">
    <location>
        <begin position="108"/>
        <end position="173"/>
    </location>
</feature>
<gene>
    <name evidence="6" type="ORF">LYSCAS_16770</name>
</gene>
<dbReference type="Gene3D" id="1.10.287.470">
    <property type="entry name" value="Helix hairpin bin"/>
    <property type="match status" value="1"/>
</dbReference>
<dbReference type="EMBL" id="AP024545">
    <property type="protein sequence ID" value="BCT92653.1"/>
    <property type="molecule type" value="Genomic_DNA"/>
</dbReference>
<dbReference type="InterPro" id="IPR058792">
    <property type="entry name" value="Beta-barrel_RND_2"/>
</dbReference>
<protein>
    <submittedName>
        <fullName evidence="6">Resistance-nodulation-cell division efflux membrane fusion protein</fullName>
    </submittedName>
</protein>
<sequence>MPQAPPTDRLFLRRARHAGVVAVLVLLAACGKDEAATEVPRPVLVVHPGHDAAPSLSAFAGEVRAREESTLSFRVGGQLVKRFVDAGDSVRRGQVLAELDPGDLRLQVQSAQAQLAAANAELARTASDRKRYATLADQQLVSRSTLDAQNAAYAAAEGQARAARAQLDVARNQADYTQLRAPRDGVIATRSAEAGQTVTSGQVVYTLAGDAGREVAIALPESRIRDFAVGQPVLVELWSAPGERLPGRIREISAAADPQARTYAARIALDAAAAKAVDLGQSARVYVPGAAKAGDSTLRLPLSALQRGANGTASVWVVKPDTHTLALVPVRAGAYGEDTVPVLSGVRATDWVVAAGGHLLREGQKVAPVDRDNRPVALAPAAAR</sequence>
<dbReference type="Pfam" id="PF25876">
    <property type="entry name" value="HH_MFP_RND"/>
    <property type="match status" value="1"/>
</dbReference>
<evidence type="ECO:0000313" key="6">
    <source>
        <dbReference type="EMBL" id="BCT92653.1"/>
    </source>
</evidence>
<evidence type="ECO:0000259" key="5">
    <source>
        <dbReference type="Pfam" id="PF25954"/>
    </source>
</evidence>
<comment type="similarity">
    <text evidence="1">Belongs to the membrane fusion protein (MFP) (TC 8.A.1) family.</text>
</comment>
<accession>A0ABM7Q5S7</accession>
<dbReference type="Pfam" id="PF25917">
    <property type="entry name" value="BSH_RND"/>
    <property type="match status" value="1"/>
</dbReference>
<reference evidence="6 7" key="1">
    <citation type="submission" date="2021-03" db="EMBL/GenBank/DDBJ databases">
        <title>Complete Genome Sequences of Two Lysobacter Strains Isolated from Sea Water (Lysobacter caseinilyticus) and Soil (Lysobacter helvus) in South Korea.</title>
        <authorList>
            <person name="Watanabe Y."/>
            <person name="Arakawa K."/>
        </authorList>
    </citation>
    <scope>NUCLEOTIDE SEQUENCE [LARGE SCALE GENOMIC DNA]</scope>
    <source>
        <strain evidence="6 7">KVB24</strain>
    </source>
</reference>
<evidence type="ECO:0000256" key="2">
    <source>
        <dbReference type="SAM" id="Coils"/>
    </source>
</evidence>
<name>A0ABM7Q5S7_9GAMM</name>
<feature type="domain" description="CusB-like beta-barrel" evidence="5">
    <location>
        <begin position="216"/>
        <end position="272"/>
    </location>
</feature>
<dbReference type="InterPro" id="IPR058625">
    <property type="entry name" value="MdtA-like_BSH"/>
</dbReference>
<dbReference type="NCBIfam" id="TIGR01730">
    <property type="entry name" value="RND_mfp"/>
    <property type="match status" value="1"/>
</dbReference>
<dbReference type="PANTHER" id="PTHR30469:SF15">
    <property type="entry name" value="HLYD FAMILY OF SECRETION PROTEINS"/>
    <property type="match status" value="1"/>
</dbReference>
<dbReference type="Gene3D" id="2.40.30.170">
    <property type="match status" value="1"/>
</dbReference>
<dbReference type="Gene3D" id="2.40.420.20">
    <property type="match status" value="1"/>
</dbReference>
<keyword evidence="2" id="KW-0175">Coiled coil</keyword>
<proteinExistence type="inferred from homology"/>
<dbReference type="Gene3D" id="2.40.50.100">
    <property type="match status" value="1"/>
</dbReference>
<keyword evidence="7" id="KW-1185">Reference proteome</keyword>
<feature type="domain" description="Multidrug resistance protein MdtA-like barrel-sandwich hybrid" evidence="4">
    <location>
        <begin position="71"/>
        <end position="203"/>
    </location>
</feature>
<dbReference type="SUPFAM" id="SSF111369">
    <property type="entry name" value="HlyD-like secretion proteins"/>
    <property type="match status" value="1"/>
</dbReference>
<evidence type="ECO:0000259" key="4">
    <source>
        <dbReference type="Pfam" id="PF25917"/>
    </source>
</evidence>
<dbReference type="PANTHER" id="PTHR30469">
    <property type="entry name" value="MULTIDRUG RESISTANCE PROTEIN MDTA"/>
    <property type="match status" value="1"/>
</dbReference>
<evidence type="ECO:0000313" key="7">
    <source>
        <dbReference type="Proteomes" id="UP000681317"/>
    </source>
</evidence>
<dbReference type="Proteomes" id="UP000681317">
    <property type="component" value="Chromosome"/>
</dbReference>
<evidence type="ECO:0000256" key="1">
    <source>
        <dbReference type="ARBA" id="ARBA00009477"/>
    </source>
</evidence>
<dbReference type="Pfam" id="PF25954">
    <property type="entry name" value="Beta-barrel_RND_2"/>
    <property type="match status" value="1"/>
</dbReference>
<organism evidence="6 7">
    <name type="scientific">Noviluteimonas caseinilytica</name>
    <dbReference type="NCBI Taxonomy" id="2675101"/>
    <lineage>
        <taxon>Bacteria</taxon>
        <taxon>Pseudomonadati</taxon>
        <taxon>Pseudomonadota</taxon>
        <taxon>Gammaproteobacteria</taxon>
        <taxon>Lysobacterales</taxon>
        <taxon>Lysobacteraceae</taxon>
        <taxon>Noviluteimonas</taxon>
    </lineage>
</organism>
<dbReference type="InterPro" id="IPR058624">
    <property type="entry name" value="MdtA-like_HH"/>
</dbReference>
<dbReference type="InterPro" id="IPR006143">
    <property type="entry name" value="RND_pump_MFP"/>
</dbReference>